<feature type="compositionally biased region" description="Basic and acidic residues" evidence="1">
    <location>
        <begin position="195"/>
        <end position="233"/>
    </location>
</feature>
<evidence type="ECO:0000313" key="2">
    <source>
        <dbReference type="EMBL" id="KAJ1128549.1"/>
    </source>
</evidence>
<evidence type="ECO:0000256" key="1">
    <source>
        <dbReference type="SAM" id="MobiDB-lite"/>
    </source>
</evidence>
<gene>
    <name evidence="2" type="ORF">NDU88_006927</name>
</gene>
<feature type="region of interest" description="Disordered" evidence="1">
    <location>
        <begin position="125"/>
        <end position="233"/>
    </location>
</feature>
<comment type="caution">
    <text evidence="2">The sequence shown here is derived from an EMBL/GenBank/DDBJ whole genome shotgun (WGS) entry which is preliminary data.</text>
</comment>
<reference evidence="2" key="1">
    <citation type="journal article" date="2022" name="bioRxiv">
        <title>Sequencing and chromosome-scale assembly of the giantPleurodeles waltlgenome.</title>
        <authorList>
            <person name="Brown T."/>
            <person name="Elewa A."/>
            <person name="Iarovenko S."/>
            <person name="Subramanian E."/>
            <person name="Araus A.J."/>
            <person name="Petzold A."/>
            <person name="Susuki M."/>
            <person name="Suzuki K.-i.T."/>
            <person name="Hayashi T."/>
            <person name="Toyoda A."/>
            <person name="Oliveira C."/>
            <person name="Osipova E."/>
            <person name="Leigh N.D."/>
            <person name="Simon A."/>
            <person name="Yun M.H."/>
        </authorList>
    </citation>
    <scope>NUCLEOTIDE SEQUENCE</scope>
    <source>
        <strain evidence="2">20211129_DDA</strain>
        <tissue evidence="2">Liver</tissue>
    </source>
</reference>
<proteinExistence type="predicted"/>
<evidence type="ECO:0000313" key="3">
    <source>
        <dbReference type="Proteomes" id="UP001066276"/>
    </source>
</evidence>
<keyword evidence="3" id="KW-1185">Reference proteome</keyword>
<name>A0AAV7PL17_PLEWA</name>
<dbReference type="Proteomes" id="UP001066276">
    <property type="component" value="Chromosome 7"/>
</dbReference>
<organism evidence="2 3">
    <name type="scientific">Pleurodeles waltl</name>
    <name type="common">Iberian ribbed newt</name>
    <dbReference type="NCBI Taxonomy" id="8319"/>
    <lineage>
        <taxon>Eukaryota</taxon>
        <taxon>Metazoa</taxon>
        <taxon>Chordata</taxon>
        <taxon>Craniata</taxon>
        <taxon>Vertebrata</taxon>
        <taxon>Euteleostomi</taxon>
        <taxon>Amphibia</taxon>
        <taxon>Batrachia</taxon>
        <taxon>Caudata</taxon>
        <taxon>Salamandroidea</taxon>
        <taxon>Salamandridae</taxon>
        <taxon>Pleurodelinae</taxon>
        <taxon>Pleurodeles</taxon>
    </lineage>
</organism>
<feature type="compositionally biased region" description="Basic and acidic residues" evidence="1">
    <location>
        <begin position="152"/>
        <end position="166"/>
    </location>
</feature>
<protein>
    <submittedName>
        <fullName evidence="2">Uncharacterized protein</fullName>
    </submittedName>
</protein>
<dbReference type="AlphaFoldDB" id="A0AAV7PL17"/>
<dbReference type="EMBL" id="JANPWB010000011">
    <property type="protein sequence ID" value="KAJ1128549.1"/>
    <property type="molecule type" value="Genomic_DNA"/>
</dbReference>
<sequence length="233" mass="24974">MISLFTGAARGRARANRGACGLQLADGFVYPGVGAQAKKSSHGLKITQANDMAAPVLFHSPLTVEVCPAQYFIDMYGIDMICGGTPLPNKLDRSLGDSEACVNCERDPGALRRWSGAAAAWNAPGIPRDGAAVGKRAAPIRGATLQSRGPRPRTDPRNKAAGKREAAYGGRAASQPRRPHLRTGPRGRGVGQPGGEKRQPVTAELRRCRARGLSREAEQLGRRRRPERPEPRE</sequence>
<accession>A0AAV7PL17</accession>